<dbReference type="InterPro" id="IPR013320">
    <property type="entry name" value="ConA-like_dom_sf"/>
</dbReference>
<organism evidence="3 4">
    <name type="scientific">Carboxylicivirga linearis</name>
    <dbReference type="NCBI Taxonomy" id="1628157"/>
    <lineage>
        <taxon>Bacteria</taxon>
        <taxon>Pseudomonadati</taxon>
        <taxon>Bacteroidota</taxon>
        <taxon>Bacteroidia</taxon>
        <taxon>Marinilabiliales</taxon>
        <taxon>Marinilabiliaceae</taxon>
        <taxon>Carboxylicivirga</taxon>
    </lineage>
</organism>
<feature type="domain" description="Secretion system C-terminal sorting" evidence="2">
    <location>
        <begin position="1047"/>
        <end position="1109"/>
    </location>
</feature>
<evidence type="ECO:0000313" key="4">
    <source>
        <dbReference type="Proteomes" id="UP000708576"/>
    </source>
</evidence>
<dbReference type="Proteomes" id="UP000708576">
    <property type="component" value="Unassembled WGS sequence"/>
</dbReference>
<dbReference type="SUPFAM" id="SSF49899">
    <property type="entry name" value="Concanavalin A-like lectins/glucanases"/>
    <property type="match status" value="3"/>
</dbReference>
<name>A0ABS5JY87_9BACT</name>
<protein>
    <submittedName>
        <fullName evidence="3">Cadherin-like beta sandwich domain-containing protein</fullName>
    </submittedName>
</protein>
<accession>A0ABS5JY87</accession>
<evidence type="ECO:0000259" key="2">
    <source>
        <dbReference type="Pfam" id="PF18962"/>
    </source>
</evidence>
<feature type="domain" description="Cadherin-like beta-sandwich-like" evidence="1">
    <location>
        <begin position="257"/>
        <end position="345"/>
    </location>
</feature>
<dbReference type="Pfam" id="PF18962">
    <property type="entry name" value="Por_Secre_tail"/>
    <property type="match status" value="1"/>
</dbReference>
<evidence type="ECO:0000259" key="1">
    <source>
        <dbReference type="Pfam" id="PF12733"/>
    </source>
</evidence>
<feature type="domain" description="Cadherin-like beta-sandwich-like" evidence="1">
    <location>
        <begin position="359"/>
        <end position="435"/>
    </location>
</feature>
<sequence length="1115" mass="120141">MKKGFLLLKFWSVLMVLGIFSTASLTGQTLMHSYTFEDGTFEGTTVYDQTGDLDGTLGGDRISIADGMCTVAGATANNHGWMSVDGTALALNSYSSITFEAFLVAGDNENNGVFTMLGYFGGTTPGDNCFWYQPTRSGNESRAETDNGTATITAAAGEVELDDGKMHHVVVVLTGTELSYYLDGALLSQVSTEGADYISTIGTDVANFFRGVDGWNDPNYNGSVDEFNIYDGAMDQTTIESRWVDYVGDDYINSSLASLSATPGEFEDPFDPAVFDNYLNVPYATTQVEFDIVTAADVATYTVYEGTSGDEFTDDIVTFDENGIDIVIEVFALSGTSTKYYVSIYVDEGTYDDRLQDIELSVSALDPVFDPDVLDYSVIVPNGTASVDVAGIPFYSATTVTGNGTVTITGGTGSISLTTVAETGGATRTYNVSFTEADGLNYALNLDGNDGQTSNVDISGLNLTTLPYTMEMWFKPSAVPQSDYAGMIMNGSNTVNGMSYVGWQRDYDAMRLNATGNGDQYAGPTVTHEITEGWHHVAAIVTENSRTLILDGVEYNEAANFTPVDWTQEKTYIGAWDGYWSRTFSGLVDEVKIWNDSISPEILSANKYDALNGDETGLLAYYSFDLQNSSQAVDMAADAHHGLITGGTYEVSFDRANLELSSLMIDDEMIQGFVSTATEYRITLPVGTTTINVAATTADATAKISGVGDINVSDGAGSIILTVTSADDLYSRDYVIHYLLDTELTLMHSYTFTDGTARDTISGANGFVTGGFIENGMFVSDPTGYVTLPAEDIAINSFPSITMEAYVKAGNNTGNTMLTYWGGLSGSNTYWVSVQNEADYTRATVDQGSGQYRSETAGEAAEDGIYHYVTTLTNDSISLYINGAAIGKTALPADYSIYGLSNENAWICYSGYAADPVWLGSVYEFNVYSGEMDDITILNRAQNLPEEDNTMDATLSTLRLDGDTIEGFHSANLEYTVALEDGTVPVIDGVVKVDGAEITTITPPDAIPGVGTVLVTALDGTTTNTYTINFEIATGVEKPVKESAIKVYPTVSTGEFTVEMEGQTSMITVYDLAGRLVKQVKTNSQREIISLNQKGMYIVKVHSDDETKLFKVFKR</sequence>
<dbReference type="Pfam" id="PF13385">
    <property type="entry name" value="Laminin_G_3"/>
    <property type="match status" value="3"/>
</dbReference>
<evidence type="ECO:0000313" key="3">
    <source>
        <dbReference type="EMBL" id="MBS2099391.1"/>
    </source>
</evidence>
<dbReference type="InterPro" id="IPR026444">
    <property type="entry name" value="Secre_tail"/>
</dbReference>
<dbReference type="RefSeq" id="WP_212216632.1">
    <property type="nucleotide sequence ID" value="NZ_JAGUCO010000010.1"/>
</dbReference>
<dbReference type="NCBIfam" id="TIGR04183">
    <property type="entry name" value="Por_Secre_tail"/>
    <property type="match status" value="1"/>
</dbReference>
<gene>
    <name evidence="3" type="ORF">KEM10_13940</name>
</gene>
<dbReference type="Gene3D" id="2.60.120.200">
    <property type="match status" value="3"/>
</dbReference>
<dbReference type="EMBL" id="JAGUCO010000010">
    <property type="protein sequence ID" value="MBS2099391.1"/>
    <property type="molecule type" value="Genomic_DNA"/>
</dbReference>
<keyword evidence="4" id="KW-1185">Reference proteome</keyword>
<dbReference type="InterPro" id="IPR025883">
    <property type="entry name" value="Cadherin-like_domain"/>
</dbReference>
<dbReference type="Pfam" id="PF12733">
    <property type="entry name" value="Cadherin-like"/>
    <property type="match status" value="2"/>
</dbReference>
<reference evidence="3 4" key="1">
    <citation type="journal article" date="2015" name="Int. J. Syst. Evol. Microbiol.">
        <title>Carboxylicivirga linearis sp. nov., isolated from a sea cucumber culture pond.</title>
        <authorList>
            <person name="Wang F.Q."/>
            <person name="Zhou Y.X."/>
            <person name="Lin X.Z."/>
            <person name="Chen G.J."/>
            <person name="Du Z.J."/>
        </authorList>
    </citation>
    <scope>NUCLEOTIDE SEQUENCE [LARGE SCALE GENOMIC DNA]</scope>
    <source>
        <strain evidence="3 4">FB218</strain>
    </source>
</reference>
<comment type="caution">
    <text evidence="3">The sequence shown here is derived from an EMBL/GenBank/DDBJ whole genome shotgun (WGS) entry which is preliminary data.</text>
</comment>
<proteinExistence type="predicted"/>